<evidence type="ECO:0000313" key="8">
    <source>
        <dbReference type="Proteomes" id="UP000722050"/>
    </source>
</evidence>
<proteinExistence type="predicted"/>
<accession>A0A930EGU6</accession>
<evidence type="ECO:0000313" key="7">
    <source>
        <dbReference type="EMBL" id="MBF1352367.1"/>
    </source>
</evidence>
<evidence type="ECO:0000259" key="6">
    <source>
        <dbReference type="Pfam" id="PF00350"/>
    </source>
</evidence>
<name>A0A930EGU6_9FIRM</name>
<organism evidence="7 8">
    <name type="scientific">Mogibacterium diversum</name>
    <dbReference type="NCBI Taxonomy" id="114527"/>
    <lineage>
        <taxon>Bacteria</taxon>
        <taxon>Bacillati</taxon>
        <taxon>Bacillota</taxon>
        <taxon>Clostridia</taxon>
        <taxon>Peptostreptococcales</taxon>
        <taxon>Anaerovoracaceae</taxon>
        <taxon>Mogibacterium</taxon>
    </lineage>
</organism>
<dbReference type="Gene3D" id="3.40.50.300">
    <property type="entry name" value="P-loop containing nucleotide triphosphate hydrolases"/>
    <property type="match status" value="1"/>
</dbReference>
<evidence type="ECO:0000256" key="3">
    <source>
        <dbReference type="ARBA" id="ARBA00022801"/>
    </source>
</evidence>
<keyword evidence="5" id="KW-0472">Membrane</keyword>
<dbReference type="PANTHER" id="PTHR10465:SF0">
    <property type="entry name" value="SARCALUMENIN"/>
    <property type="match status" value="1"/>
</dbReference>
<sequence length="834" mass="94765">MATIRIISNPYRKEIKFELLDQSTSEWIEINYHNNSGSKLIKEEIKTNFFPYKVREIVEILINEYASSEGKLELVFAGSPDEYRELVEVCGDFSDVEVQMDSMKLENARDILPKIIDIFTNIKEIADENIESPVVKALVDCDVNKFVDASKDTVPICVMGNYSSGKSTFINALIGQEVLPSGDMPVTAKIYKITQSKEDGKASIALKYNDKPVTLEFNEDSIEIKKEEDSAFVSSIIECLEENKDQAFMYKVHCCLDAINNERNGVADLIEVVIPFGKGLLKESEKSFVIFDTPGSNAATNTDHFTILEEAMKDLSNGIPIYVAEYNSLDSCDNEYLYKRIKGISQVDSRFTMIVVNKADSANIKEDSFDDETKGLILRQAVPRNLYAGGIFFVSSVMGLGSKNGGDFRDDHADEFFEDNERKYSDETSKRYKSLYKYNIMPKQLKESIVEISEQASDKIYANSGLLAIEHEIVSFAEKYSAYDKCKQSDKYIDRIVDATQEEIGEITEARELKANELVAEMEEDKAALIVEIEAEGAKNSELYLNSYDENMEGILSDKAFVYEYSDMKSVEQGFIKQKQEACNLSEHIENVKASGADIIGHFSEFMEKDAGEVIKGISQDLKKTFDNIKVFRETKLEADTAAAEELMKFVSDDYNVRLDEAIKAVGENSKVYWLNAVEVIKRGIAFVVANSPTLDDKKKDELAQLILKDEKEMFKNNYKFEKETFEVKIWGITVANKIDTRKLVDSYNKLYCDELKNAFRVLKREHSSDFETWLNALINKIRVNVVDYSPKLSEKANIICEETRAIDGLKKTQMALRDYSDRIDSLMDWKVTV</sequence>
<dbReference type="GO" id="GO:0003924">
    <property type="term" value="F:GTPase activity"/>
    <property type="evidence" value="ECO:0007669"/>
    <property type="project" value="InterPro"/>
</dbReference>
<comment type="subcellular location">
    <subcellularLocation>
        <location evidence="1">Membrane</location>
    </subcellularLocation>
</comment>
<comment type="caution">
    <text evidence="7">The sequence shown here is derived from an EMBL/GenBank/DDBJ whole genome shotgun (WGS) entry which is preliminary data.</text>
</comment>
<evidence type="ECO:0000256" key="1">
    <source>
        <dbReference type="ARBA" id="ARBA00004370"/>
    </source>
</evidence>
<keyword evidence="3" id="KW-0378">Hydrolase</keyword>
<evidence type="ECO:0000256" key="2">
    <source>
        <dbReference type="ARBA" id="ARBA00022741"/>
    </source>
</evidence>
<dbReference type="EMBL" id="JABZQH010000141">
    <property type="protein sequence ID" value="MBF1352367.1"/>
    <property type="molecule type" value="Genomic_DNA"/>
</dbReference>
<keyword evidence="4" id="KW-0342">GTP-binding</keyword>
<dbReference type="SUPFAM" id="SSF52540">
    <property type="entry name" value="P-loop containing nucleoside triphosphate hydrolases"/>
    <property type="match status" value="1"/>
</dbReference>
<dbReference type="Proteomes" id="UP000722050">
    <property type="component" value="Unassembled WGS sequence"/>
</dbReference>
<gene>
    <name evidence="7" type="ORF">HXM71_04495</name>
</gene>
<evidence type="ECO:0000256" key="5">
    <source>
        <dbReference type="ARBA" id="ARBA00023136"/>
    </source>
</evidence>
<dbReference type="PANTHER" id="PTHR10465">
    <property type="entry name" value="TRANSMEMBRANE GTPASE FZO1"/>
    <property type="match status" value="1"/>
</dbReference>
<dbReference type="InterPro" id="IPR027417">
    <property type="entry name" value="P-loop_NTPase"/>
</dbReference>
<dbReference type="GO" id="GO:0005525">
    <property type="term" value="F:GTP binding"/>
    <property type="evidence" value="ECO:0007669"/>
    <property type="project" value="UniProtKB-KW"/>
</dbReference>
<feature type="domain" description="Dynamin N-terminal" evidence="6">
    <location>
        <begin position="156"/>
        <end position="358"/>
    </location>
</feature>
<dbReference type="InterPro" id="IPR045063">
    <property type="entry name" value="Dynamin_N"/>
</dbReference>
<dbReference type="Pfam" id="PF00350">
    <property type="entry name" value="Dynamin_N"/>
    <property type="match status" value="1"/>
</dbReference>
<dbReference type="GO" id="GO:0008053">
    <property type="term" value="P:mitochondrial fusion"/>
    <property type="evidence" value="ECO:0007669"/>
    <property type="project" value="TreeGrafter"/>
</dbReference>
<protein>
    <submittedName>
        <fullName evidence="7">Dynamin family protein</fullName>
    </submittedName>
</protein>
<evidence type="ECO:0000256" key="4">
    <source>
        <dbReference type="ARBA" id="ARBA00023134"/>
    </source>
</evidence>
<reference evidence="7" key="1">
    <citation type="submission" date="2020-04" db="EMBL/GenBank/DDBJ databases">
        <title>Deep metagenomics examines the oral microbiome during advanced dental caries in children, revealing novel taxa and co-occurrences with host molecules.</title>
        <authorList>
            <person name="Baker J.L."/>
            <person name="Morton J.T."/>
            <person name="Dinis M."/>
            <person name="Alvarez R."/>
            <person name="Tran N.C."/>
            <person name="Knight R."/>
            <person name="Edlund A."/>
        </authorList>
    </citation>
    <scope>NUCLEOTIDE SEQUENCE</scope>
    <source>
        <strain evidence="7">JCVI_24_bin.8</strain>
    </source>
</reference>
<dbReference type="AlphaFoldDB" id="A0A930EGU6"/>
<keyword evidence="2" id="KW-0547">Nucleotide-binding</keyword>
<dbReference type="InterPro" id="IPR027094">
    <property type="entry name" value="Mitofusin_fam"/>
</dbReference>
<dbReference type="GO" id="GO:0016020">
    <property type="term" value="C:membrane"/>
    <property type="evidence" value="ECO:0007669"/>
    <property type="project" value="UniProtKB-SubCell"/>
</dbReference>